<dbReference type="NCBIfam" id="TIGR00431">
    <property type="entry name" value="TruB"/>
    <property type="match status" value="1"/>
</dbReference>
<keyword evidence="3 5" id="KW-0819">tRNA processing</keyword>
<feature type="domain" description="Pseudouridine synthase II N-terminal" evidence="6">
    <location>
        <begin position="48"/>
        <end position="190"/>
    </location>
</feature>
<dbReference type="Gene3D" id="3.30.2350.10">
    <property type="entry name" value="Pseudouridine synthase"/>
    <property type="match status" value="1"/>
</dbReference>
<dbReference type="EMBL" id="SJPM01000002">
    <property type="protein sequence ID" value="TWU01900.1"/>
    <property type="molecule type" value="Genomic_DNA"/>
</dbReference>
<evidence type="ECO:0000256" key="1">
    <source>
        <dbReference type="ARBA" id="ARBA00000385"/>
    </source>
</evidence>
<comment type="catalytic activity">
    <reaction evidence="1 5">
        <text>uridine(55) in tRNA = pseudouridine(55) in tRNA</text>
        <dbReference type="Rhea" id="RHEA:42532"/>
        <dbReference type="Rhea" id="RHEA-COMP:10101"/>
        <dbReference type="Rhea" id="RHEA-COMP:10102"/>
        <dbReference type="ChEBI" id="CHEBI:65314"/>
        <dbReference type="ChEBI" id="CHEBI:65315"/>
        <dbReference type="EC" id="5.4.99.25"/>
    </reaction>
</comment>
<dbReference type="InterPro" id="IPR002501">
    <property type="entry name" value="PsdUridine_synth_N"/>
</dbReference>
<evidence type="ECO:0000256" key="2">
    <source>
        <dbReference type="ARBA" id="ARBA00005642"/>
    </source>
</evidence>
<dbReference type="Pfam" id="PF01509">
    <property type="entry name" value="TruB_N"/>
    <property type="match status" value="1"/>
</dbReference>
<dbReference type="CDD" id="cd02573">
    <property type="entry name" value="PseudoU_synth_EcTruB"/>
    <property type="match status" value="1"/>
</dbReference>
<dbReference type="Proteomes" id="UP000316213">
    <property type="component" value="Unassembled WGS sequence"/>
</dbReference>
<dbReference type="InterPro" id="IPR014780">
    <property type="entry name" value="tRNA_psdUridine_synth_TruB"/>
</dbReference>
<evidence type="ECO:0000313" key="7">
    <source>
        <dbReference type="EMBL" id="TWU01900.1"/>
    </source>
</evidence>
<dbReference type="GO" id="GO:1990481">
    <property type="term" value="P:mRNA pseudouridine synthesis"/>
    <property type="evidence" value="ECO:0007669"/>
    <property type="project" value="TreeGrafter"/>
</dbReference>
<reference evidence="7 8" key="1">
    <citation type="submission" date="2019-02" db="EMBL/GenBank/DDBJ databases">
        <title>Deep-cultivation of Planctomycetes and their phenomic and genomic characterization uncovers novel biology.</title>
        <authorList>
            <person name="Wiegand S."/>
            <person name="Jogler M."/>
            <person name="Boedeker C."/>
            <person name="Pinto D."/>
            <person name="Vollmers J."/>
            <person name="Rivas-Marin E."/>
            <person name="Kohn T."/>
            <person name="Peeters S.H."/>
            <person name="Heuer A."/>
            <person name="Rast P."/>
            <person name="Oberbeckmann S."/>
            <person name="Bunk B."/>
            <person name="Jeske O."/>
            <person name="Meyerdierks A."/>
            <person name="Storesund J.E."/>
            <person name="Kallscheuer N."/>
            <person name="Luecker S."/>
            <person name="Lage O.M."/>
            <person name="Pohl T."/>
            <person name="Merkel B.J."/>
            <person name="Hornburger P."/>
            <person name="Mueller R.-W."/>
            <person name="Bruemmer F."/>
            <person name="Labrenz M."/>
            <person name="Spormann A.M."/>
            <person name="Op Den Camp H."/>
            <person name="Overmann J."/>
            <person name="Amann R."/>
            <person name="Jetten M.S.M."/>
            <person name="Mascher T."/>
            <person name="Medema M.H."/>
            <person name="Devos D.P."/>
            <person name="Kaster A.-K."/>
            <person name="Ovreas L."/>
            <person name="Rohde M."/>
            <person name="Galperin M.Y."/>
            <person name="Jogler C."/>
        </authorList>
    </citation>
    <scope>NUCLEOTIDE SEQUENCE [LARGE SCALE GENOMIC DNA]</scope>
    <source>
        <strain evidence="7 8">Pla100</strain>
    </source>
</reference>
<dbReference type="PANTHER" id="PTHR13767">
    <property type="entry name" value="TRNA-PSEUDOURIDINE SYNTHASE"/>
    <property type="match status" value="1"/>
</dbReference>
<dbReference type="EC" id="5.4.99.25" evidence="5"/>
<name>A0A5C6AQA4_9BACT</name>
<dbReference type="SUPFAM" id="SSF55120">
    <property type="entry name" value="Pseudouridine synthase"/>
    <property type="match status" value="1"/>
</dbReference>
<evidence type="ECO:0000259" key="6">
    <source>
        <dbReference type="Pfam" id="PF01509"/>
    </source>
</evidence>
<keyword evidence="4 5" id="KW-0413">Isomerase</keyword>
<keyword evidence="8" id="KW-1185">Reference proteome</keyword>
<dbReference type="AlphaFoldDB" id="A0A5C6AQA4"/>
<feature type="active site" description="Nucleophile" evidence="5">
    <location>
        <position position="58"/>
    </location>
</feature>
<comment type="function">
    <text evidence="5">Responsible for synthesis of pseudouridine from uracil-55 in the psi GC loop of transfer RNAs.</text>
</comment>
<comment type="similarity">
    <text evidence="2 5">Belongs to the pseudouridine synthase TruB family. Type 1 subfamily.</text>
</comment>
<dbReference type="GO" id="GO:0031119">
    <property type="term" value="P:tRNA pseudouridine synthesis"/>
    <property type="evidence" value="ECO:0007669"/>
    <property type="project" value="UniProtKB-UniRule"/>
</dbReference>
<proteinExistence type="inferred from homology"/>
<evidence type="ECO:0000256" key="3">
    <source>
        <dbReference type="ARBA" id="ARBA00022694"/>
    </source>
</evidence>
<dbReference type="HAMAP" id="MF_01080">
    <property type="entry name" value="TruB_bact"/>
    <property type="match status" value="1"/>
</dbReference>
<evidence type="ECO:0000256" key="5">
    <source>
        <dbReference type="HAMAP-Rule" id="MF_01080"/>
    </source>
</evidence>
<organism evidence="7 8">
    <name type="scientific">Neorhodopirellula pilleata</name>
    <dbReference type="NCBI Taxonomy" id="2714738"/>
    <lineage>
        <taxon>Bacteria</taxon>
        <taxon>Pseudomonadati</taxon>
        <taxon>Planctomycetota</taxon>
        <taxon>Planctomycetia</taxon>
        <taxon>Pirellulales</taxon>
        <taxon>Pirellulaceae</taxon>
        <taxon>Neorhodopirellula</taxon>
    </lineage>
</organism>
<comment type="caution">
    <text evidence="7">The sequence shown here is derived from an EMBL/GenBank/DDBJ whole genome shotgun (WGS) entry which is preliminary data.</text>
</comment>
<evidence type="ECO:0000313" key="8">
    <source>
        <dbReference type="Proteomes" id="UP000316213"/>
    </source>
</evidence>
<evidence type="ECO:0000256" key="4">
    <source>
        <dbReference type="ARBA" id="ARBA00023235"/>
    </source>
</evidence>
<dbReference type="InterPro" id="IPR020103">
    <property type="entry name" value="PsdUridine_synth_cat_dom_sf"/>
</dbReference>
<accession>A0A5C6AQA4</accession>
<dbReference type="PANTHER" id="PTHR13767:SF2">
    <property type="entry name" value="PSEUDOURIDYLATE SYNTHASE TRUB1"/>
    <property type="match status" value="1"/>
</dbReference>
<dbReference type="RefSeq" id="WP_231602825.1">
    <property type="nucleotide sequence ID" value="NZ_SJPM01000002.1"/>
</dbReference>
<sequence>MNTLIDHGIPALKHSFGFLPFNKPKGMTSRDLANRVQRRLRRETENRALKVGHTGTLDPLAQGLVVLAVGAATRLTPWMLRPTKRYLAMFRLGAYSESGDLEEPVIELPDPCIPTRDQIEQSLKQFHGWIDQTPPTHSAIWVGGERAHERIRRGEAIEMPTRRVWIGSIELVRYEYPMIELDVVCGSGTYLRSLGIDLGIACGTVAVMTDLSRTAAGNFDLESAIDCVPPNDPPPMDGKSTRYGLTPMMNLGRKAVLMNDSLSLVDGSQVNETQVNETQTAASPWLIDYLVPPMMALGHMAQLRLDAVDAQRVRNGLFVEGDADPPLHTQVPPPDPITIDRPDASPIPAEILTVDPRGELVAIMRRKRNQWAPFRVFAPTTATSGV</sequence>
<dbReference type="GO" id="GO:0160148">
    <property type="term" value="F:tRNA pseudouridine(55) synthase activity"/>
    <property type="evidence" value="ECO:0007669"/>
    <property type="project" value="UniProtKB-EC"/>
</dbReference>
<dbReference type="GO" id="GO:0003723">
    <property type="term" value="F:RNA binding"/>
    <property type="evidence" value="ECO:0007669"/>
    <property type="project" value="InterPro"/>
</dbReference>
<gene>
    <name evidence="5 7" type="primary">truB</name>
    <name evidence="7" type="ORF">Pla100_16360</name>
</gene>
<protein>
    <recommendedName>
        <fullName evidence="5">tRNA pseudouridine synthase B</fullName>
        <ecNumber evidence="5">5.4.99.25</ecNumber>
    </recommendedName>
    <alternativeName>
        <fullName evidence="5">tRNA pseudouridine(55) synthase</fullName>
        <shortName evidence="5">Psi55 synthase</shortName>
    </alternativeName>
    <alternativeName>
        <fullName evidence="5">tRNA pseudouridylate synthase</fullName>
    </alternativeName>
    <alternativeName>
        <fullName evidence="5">tRNA-uridine isomerase</fullName>
    </alternativeName>
</protein>